<proteinExistence type="predicted"/>
<feature type="region of interest" description="Disordered" evidence="1">
    <location>
        <begin position="229"/>
        <end position="261"/>
    </location>
</feature>
<organism evidence="2 3">
    <name type="scientific">Corynebacterium macginleyi</name>
    <dbReference type="NCBI Taxonomy" id="38290"/>
    <lineage>
        <taxon>Bacteria</taxon>
        <taxon>Bacillati</taxon>
        <taxon>Actinomycetota</taxon>
        <taxon>Actinomycetes</taxon>
        <taxon>Mycobacteriales</taxon>
        <taxon>Corynebacteriaceae</taxon>
        <taxon>Corynebacterium</taxon>
    </lineage>
</organism>
<feature type="region of interest" description="Disordered" evidence="1">
    <location>
        <begin position="117"/>
        <end position="138"/>
    </location>
</feature>
<feature type="compositionally biased region" description="Polar residues" evidence="1">
    <location>
        <begin position="125"/>
        <end position="138"/>
    </location>
</feature>
<dbReference type="RefSeq" id="WP_121928145.1">
    <property type="nucleotide sequence ID" value="NZ_CP068292.1"/>
</dbReference>
<gene>
    <name evidence="2" type="ORF">D9543_09700</name>
</gene>
<feature type="compositionally biased region" description="Basic and acidic residues" evidence="1">
    <location>
        <begin position="229"/>
        <end position="245"/>
    </location>
</feature>
<sequence length="354" mass="38233">MSEGSTKGHTRFSLRTMERIVTAAIASVPGTKDLDAKLAGIGGRGYPRVSVQMDPEREVAAVSATIAVVWPSPVTAVAESTRTAISEAIAAHTGYSTTRVNVTVGESVSDTRVTAEQIAQRPAASASTPEVTPSTVTHPVTQDSVELRDIVAPEETAVRQVETPREATVRGISAPPIAEIRGISTGNEVAVRGVSVPAGDTQVRSVDTPQEVPVRSISADLPDHKLREISAPEDHEPRRILDPRPTRVRSVRAPRPGRLLPSGQVRRFAKNSKVSVPRPEPLRKIEINNSRSEQRVQTPKPALLRKVQAPRQEPLKRIEISPASKRTLHVYAPRPEPLRAITITPFHKQGGNNG</sequence>
<dbReference type="EMBL" id="REGC01000015">
    <property type="protein sequence ID" value="RMB57292.1"/>
    <property type="molecule type" value="Genomic_DNA"/>
</dbReference>
<dbReference type="Proteomes" id="UP000270649">
    <property type="component" value="Unassembled WGS sequence"/>
</dbReference>
<accession>A0A3M0G4X1</accession>
<reference evidence="2 3" key="1">
    <citation type="submission" date="2018-10" db="EMBL/GenBank/DDBJ databases">
        <title>Corynebacterium macginleyi genome sequencing and assembly of the type strain and two clinical samples.</title>
        <authorList>
            <person name="Bernier A.-M."/>
            <person name="Bernard K."/>
        </authorList>
    </citation>
    <scope>NUCLEOTIDE SEQUENCE [LARGE SCALE GENOMIC DNA]</scope>
    <source>
        <strain evidence="2 3">NML 120205</strain>
    </source>
</reference>
<name>A0A3M0G4X1_9CORY</name>
<dbReference type="AlphaFoldDB" id="A0A3M0G4X1"/>
<comment type="caution">
    <text evidence="2">The sequence shown here is derived from an EMBL/GenBank/DDBJ whole genome shotgun (WGS) entry which is preliminary data.</text>
</comment>
<evidence type="ECO:0000313" key="2">
    <source>
        <dbReference type="EMBL" id="RMB57292.1"/>
    </source>
</evidence>
<protein>
    <submittedName>
        <fullName evidence="2">Asp23/Gls24 family envelope stress response protein</fullName>
    </submittedName>
</protein>
<evidence type="ECO:0000256" key="1">
    <source>
        <dbReference type="SAM" id="MobiDB-lite"/>
    </source>
</evidence>
<evidence type="ECO:0000313" key="3">
    <source>
        <dbReference type="Proteomes" id="UP000270649"/>
    </source>
</evidence>
<dbReference type="OrthoDB" id="4425844at2"/>